<dbReference type="InterPro" id="IPR029055">
    <property type="entry name" value="Ntn_hydrolases_N"/>
</dbReference>
<dbReference type="PANTHER" id="PTHR10188">
    <property type="entry name" value="L-ASPARAGINASE"/>
    <property type="match status" value="1"/>
</dbReference>
<evidence type="ECO:0000256" key="5">
    <source>
        <dbReference type="PIRSR" id="PIRSR600246-1"/>
    </source>
</evidence>
<evidence type="ECO:0000256" key="1">
    <source>
        <dbReference type="ARBA" id="ARBA00010872"/>
    </source>
</evidence>
<dbReference type="FunFam" id="3.60.20.30:FF:000003">
    <property type="entry name" value="N(4)-(Beta-N-acetylglucosaminyl)-L-asparaginase isoform X1"/>
    <property type="match status" value="1"/>
</dbReference>
<dbReference type="Gene3D" id="3.60.20.30">
    <property type="entry name" value="(Glycosyl)asparaginase"/>
    <property type="match status" value="1"/>
</dbReference>
<name>A0AAJ0BS29_9PEZI</name>
<dbReference type="GO" id="GO:0003948">
    <property type="term" value="F:N4-(beta-N-acetylglucosaminyl)-L-asparaginase activity"/>
    <property type="evidence" value="ECO:0007669"/>
    <property type="project" value="TreeGrafter"/>
</dbReference>
<sequence>MWDFLTVWLRIVAAFPLSGLLIQSHKHAQSPSSSPGLPMVINTWGGPFTAATDAAYEALTSSPSASSASSAALDAVEMGCRACERGRCGGSVGYGGSPDESCETTLDALVMDGSTMDSGAVAGLRRVRDAVSVARRVLEHTAHSLLVGDLATRFAVENGFDEEEEGGGEGGYGLATPESAALCRLWRDAGCQPNFRVAVTPDPSRSCGPYTPLPRNHLGTSAAAGDASSSSRRDANPDPDPDRPAVAAAHDTISMIAISSSGAMAAATSTNGASHKIPGRVGDGPIVGSGSYVDGEVGGCGATGDGDVMMRFLPCYQAVESLRRGMSPREAAEDAVRRMVRRYPAVLSGVVVVNNRGEHGGAGSGWTFTYAYRGGDMNATTVVTVPPVQDLD</sequence>
<proteinExistence type="inferred from homology"/>
<keyword evidence="3" id="KW-0378">Hydrolase</keyword>
<evidence type="ECO:0000256" key="7">
    <source>
        <dbReference type="PIRSR" id="PIRSR600246-3"/>
    </source>
</evidence>
<keyword evidence="10" id="KW-1185">Reference proteome</keyword>
<comment type="caution">
    <text evidence="9">The sequence shown here is derived from an EMBL/GenBank/DDBJ whole genome shotgun (WGS) entry which is preliminary data.</text>
</comment>
<evidence type="ECO:0000256" key="8">
    <source>
        <dbReference type="SAM" id="MobiDB-lite"/>
    </source>
</evidence>
<dbReference type="Proteomes" id="UP001244011">
    <property type="component" value="Unassembled WGS sequence"/>
</dbReference>
<feature type="active site" description="Nucleophile" evidence="5">
    <location>
        <position position="252"/>
    </location>
</feature>
<dbReference type="GO" id="GO:0005737">
    <property type="term" value="C:cytoplasm"/>
    <property type="evidence" value="ECO:0007669"/>
    <property type="project" value="TreeGrafter"/>
</dbReference>
<evidence type="ECO:0000256" key="3">
    <source>
        <dbReference type="ARBA" id="ARBA00022801"/>
    </source>
</evidence>
<dbReference type="AlphaFoldDB" id="A0AAJ0BS29"/>
<dbReference type="InterPro" id="IPR000246">
    <property type="entry name" value="Peptidase_T2"/>
</dbReference>
<feature type="compositionally biased region" description="Basic and acidic residues" evidence="8">
    <location>
        <begin position="231"/>
        <end position="243"/>
    </location>
</feature>
<comment type="similarity">
    <text evidence="1">Belongs to the Ntn-hydrolase family.</text>
</comment>
<dbReference type="Pfam" id="PF01112">
    <property type="entry name" value="Asparaginase_2"/>
    <property type="match status" value="1"/>
</dbReference>
<feature type="binding site" evidence="6">
    <location>
        <begin position="280"/>
        <end position="283"/>
    </location>
    <ligand>
        <name>substrate</name>
    </ligand>
</feature>
<dbReference type="GO" id="GO:0006508">
    <property type="term" value="P:proteolysis"/>
    <property type="evidence" value="ECO:0007669"/>
    <property type="project" value="UniProtKB-KW"/>
</dbReference>
<dbReference type="PANTHER" id="PTHR10188:SF6">
    <property type="entry name" value="N(4)-(BETA-N-ACETYLGLUCOSAMINYL)-L-ASPARAGINASE"/>
    <property type="match status" value="1"/>
</dbReference>
<feature type="compositionally biased region" description="Low complexity" evidence="8">
    <location>
        <begin position="221"/>
        <end position="230"/>
    </location>
</feature>
<accession>A0AAJ0BS29</accession>
<gene>
    <name evidence="9" type="ORF">QBC33DRAFT_598751</name>
</gene>
<keyword evidence="2" id="KW-0645">Protease</keyword>
<feature type="binding site" evidence="6">
    <location>
        <begin position="303"/>
        <end position="306"/>
    </location>
    <ligand>
        <name>substrate</name>
    </ligand>
</feature>
<dbReference type="CDD" id="cd04513">
    <property type="entry name" value="Glycosylasparaginase"/>
    <property type="match status" value="1"/>
</dbReference>
<evidence type="ECO:0000256" key="2">
    <source>
        <dbReference type="ARBA" id="ARBA00022670"/>
    </source>
</evidence>
<evidence type="ECO:0000256" key="6">
    <source>
        <dbReference type="PIRSR" id="PIRSR600246-2"/>
    </source>
</evidence>
<feature type="site" description="Cleavage; by autolysis" evidence="7">
    <location>
        <begin position="251"/>
        <end position="252"/>
    </location>
</feature>
<dbReference type="EMBL" id="MU839029">
    <property type="protein sequence ID" value="KAK1763225.1"/>
    <property type="molecule type" value="Genomic_DNA"/>
</dbReference>
<dbReference type="RefSeq" id="XP_060279438.1">
    <property type="nucleotide sequence ID" value="XM_060431996.1"/>
</dbReference>
<dbReference type="GO" id="GO:0008233">
    <property type="term" value="F:peptidase activity"/>
    <property type="evidence" value="ECO:0007669"/>
    <property type="project" value="UniProtKB-KW"/>
</dbReference>
<evidence type="ECO:0000313" key="9">
    <source>
        <dbReference type="EMBL" id="KAK1763225.1"/>
    </source>
</evidence>
<dbReference type="GeneID" id="85315183"/>
<dbReference type="SUPFAM" id="SSF56235">
    <property type="entry name" value="N-terminal nucleophile aminohydrolases (Ntn hydrolases)"/>
    <property type="match status" value="1"/>
</dbReference>
<keyword evidence="4" id="KW-0068">Autocatalytic cleavage</keyword>
<protein>
    <submittedName>
        <fullName evidence="9">Nucleophile aminohydrolase</fullName>
    </submittedName>
</protein>
<reference evidence="9" key="1">
    <citation type="submission" date="2023-06" db="EMBL/GenBank/DDBJ databases">
        <title>Genome-scale phylogeny and comparative genomics of the fungal order Sordariales.</title>
        <authorList>
            <consortium name="Lawrence Berkeley National Laboratory"/>
            <person name="Hensen N."/>
            <person name="Bonometti L."/>
            <person name="Westerberg I."/>
            <person name="Brannstrom I.O."/>
            <person name="Guillou S."/>
            <person name="Cros-Aarteil S."/>
            <person name="Calhoun S."/>
            <person name="Haridas S."/>
            <person name="Kuo A."/>
            <person name="Mondo S."/>
            <person name="Pangilinan J."/>
            <person name="Riley R."/>
            <person name="Labutti K."/>
            <person name="Andreopoulos B."/>
            <person name="Lipzen A."/>
            <person name="Chen C."/>
            <person name="Yanf M."/>
            <person name="Daum C."/>
            <person name="Ng V."/>
            <person name="Clum A."/>
            <person name="Steindorff A."/>
            <person name="Ohm R."/>
            <person name="Martin F."/>
            <person name="Silar P."/>
            <person name="Natvig D."/>
            <person name="Lalanne C."/>
            <person name="Gautier V."/>
            <person name="Ament-Velasquez S.L."/>
            <person name="Kruys A."/>
            <person name="Hutchinson M.I."/>
            <person name="Powell A.J."/>
            <person name="Barry K."/>
            <person name="Miller A.N."/>
            <person name="Grigoriev I.V."/>
            <person name="Debuchy R."/>
            <person name="Gladieux P."/>
            <person name="Thoren M.H."/>
            <person name="Johannesson H."/>
        </authorList>
    </citation>
    <scope>NUCLEOTIDE SEQUENCE</scope>
    <source>
        <strain evidence="9">8032-3</strain>
    </source>
</reference>
<evidence type="ECO:0000256" key="4">
    <source>
        <dbReference type="ARBA" id="ARBA00022813"/>
    </source>
</evidence>
<evidence type="ECO:0000313" key="10">
    <source>
        <dbReference type="Proteomes" id="UP001244011"/>
    </source>
</evidence>
<feature type="region of interest" description="Disordered" evidence="8">
    <location>
        <begin position="197"/>
        <end position="245"/>
    </location>
</feature>
<organism evidence="9 10">
    <name type="scientific">Phialemonium atrogriseum</name>
    <dbReference type="NCBI Taxonomy" id="1093897"/>
    <lineage>
        <taxon>Eukaryota</taxon>
        <taxon>Fungi</taxon>
        <taxon>Dikarya</taxon>
        <taxon>Ascomycota</taxon>
        <taxon>Pezizomycotina</taxon>
        <taxon>Sordariomycetes</taxon>
        <taxon>Sordariomycetidae</taxon>
        <taxon>Cephalothecales</taxon>
        <taxon>Cephalothecaceae</taxon>
        <taxon>Phialemonium</taxon>
    </lineage>
</organism>